<evidence type="ECO:0000256" key="1">
    <source>
        <dbReference type="ARBA" id="ARBA00022801"/>
    </source>
</evidence>
<protein>
    <submittedName>
        <fullName evidence="3">Alpha/beta hydrolase</fullName>
    </submittedName>
</protein>
<gene>
    <name evidence="3" type="ORF">D3Y57_10455</name>
</gene>
<dbReference type="KEGG" id="spha:D3Y57_10455"/>
<sequence length="241" mass="25959">MGDLNRADGTRIAVHSRSGRGPTIIFLPGYASDMAGTKAVALDAWAERTGRSFVRFDYGGCGVSEGAFADQTLADWLSDALLVIDSVPGPLTLVGSSMGGWIMLLAALARPDRVAALIGLAAALDFTDWGFTQDQKLVLLRDGQVAEHSEYGPPLITTRAFWQSGEAHRLLQHAIAIDAPVRLIHGQRDVDVPWHHSPHLAGQLRSADVQVTLVKDGDHRLSRPQDIALLIATIEALPEFS</sequence>
<dbReference type="Proteomes" id="UP000276254">
    <property type="component" value="Chromosome"/>
</dbReference>
<name>A0A494TAF9_SPHPE</name>
<dbReference type="Pfam" id="PF12146">
    <property type="entry name" value="Hydrolase_4"/>
    <property type="match status" value="1"/>
</dbReference>
<keyword evidence="4" id="KW-1185">Reference proteome</keyword>
<evidence type="ECO:0000313" key="4">
    <source>
        <dbReference type="Proteomes" id="UP000276254"/>
    </source>
</evidence>
<dbReference type="EMBL" id="CP032829">
    <property type="protein sequence ID" value="AYJ86307.1"/>
    <property type="molecule type" value="Genomic_DNA"/>
</dbReference>
<dbReference type="Gene3D" id="3.40.50.1820">
    <property type="entry name" value="alpha/beta hydrolase"/>
    <property type="match status" value="1"/>
</dbReference>
<dbReference type="InterPro" id="IPR029058">
    <property type="entry name" value="AB_hydrolase_fold"/>
</dbReference>
<dbReference type="PANTHER" id="PTHR16138">
    <property type="entry name" value="MYCOPHENOLIC ACID ACYL-GLUCURONIDE ESTERASE, MITOCHONDRIAL"/>
    <property type="match status" value="1"/>
</dbReference>
<dbReference type="PANTHER" id="PTHR16138:SF7">
    <property type="entry name" value="PALMITOYL-PROTEIN THIOESTERASE ABHD10, MITOCHONDRIAL"/>
    <property type="match status" value="1"/>
</dbReference>
<dbReference type="GO" id="GO:0004553">
    <property type="term" value="F:hydrolase activity, hydrolyzing O-glycosyl compounds"/>
    <property type="evidence" value="ECO:0007669"/>
    <property type="project" value="TreeGrafter"/>
</dbReference>
<dbReference type="InterPro" id="IPR022742">
    <property type="entry name" value="Hydrolase_4"/>
</dbReference>
<accession>A0A494TAF9</accession>
<feature type="domain" description="Serine aminopeptidase S33" evidence="2">
    <location>
        <begin position="23"/>
        <end position="128"/>
    </location>
</feature>
<keyword evidence="1 3" id="KW-0378">Hydrolase</keyword>
<dbReference type="InterPro" id="IPR052382">
    <property type="entry name" value="ABHD10_acyl-thioesterase"/>
</dbReference>
<organism evidence="3 4">
    <name type="scientific">Sphingomonas paeninsulae</name>
    <dbReference type="NCBI Taxonomy" id="2319844"/>
    <lineage>
        <taxon>Bacteria</taxon>
        <taxon>Pseudomonadati</taxon>
        <taxon>Pseudomonadota</taxon>
        <taxon>Alphaproteobacteria</taxon>
        <taxon>Sphingomonadales</taxon>
        <taxon>Sphingomonadaceae</taxon>
        <taxon>Sphingomonas</taxon>
    </lineage>
</organism>
<evidence type="ECO:0000259" key="2">
    <source>
        <dbReference type="Pfam" id="PF12146"/>
    </source>
</evidence>
<dbReference type="OrthoDB" id="9813296at2"/>
<evidence type="ECO:0000313" key="3">
    <source>
        <dbReference type="EMBL" id="AYJ86307.1"/>
    </source>
</evidence>
<proteinExistence type="predicted"/>
<dbReference type="RefSeq" id="WP_121152931.1">
    <property type="nucleotide sequence ID" value="NZ_CP032829.1"/>
</dbReference>
<dbReference type="AlphaFoldDB" id="A0A494TAF9"/>
<reference evidence="3 4" key="1">
    <citation type="submission" date="2018-09" db="EMBL/GenBank/DDBJ databases">
        <title>Sphingomonas peninsula sp. nov., isolated from fildes peninsula, Antarctic soil.</title>
        <authorList>
            <person name="Yingchao G."/>
        </authorList>
    </citation>
    <scope>NUCLEOTIDE SEQUENCE [LARGE SCALE GENOMIC DNA]</scope>
    <source>
        <strain evidence="3 4">YZ-8</strain>
    </source>
</reference>
<dbReference type="SUPFAM" id="SSF53474">
    <property type="entry name" value="alpha/beta-Hydrolases"/>
    <property type="match status" value="1"/>
</dbReference>